<keyword evidence="3" id="KW-1185">Reference proteome</keyword>
<evidence type="ECO:0000313" key="3">
    <source>
        <dbReference type="Proteomes" id="UP000527355"/>
    </source>
</evidence>
<comment type="caution">
    <text evidence="2">The sequence shown here is derived from an EMBL/GenBank/DDBJ whole genome shotgun (WGS) entry which is preliminary data.</text>
</comment>
<evidence type="ECO:0000256" key="1">
    <source>
        <dbReference type="SAM" id="MobiDB-lite"/>
    </source>
</evidence>
<dbReference type="Proteomes" id="UP000527355">
    <property type="component" value="Unassembled WGS sequence"/>
</dbReference>
<reference evidence="2 3" key="1">
    <citation type="journal article" date="2020" name="Nature">
        <title>Six reference-quality genomes reveal evolution of bat adaptations.</title>
        <authorList>
            <person name="Jebb D."/>
            <person name="Huang Z."/>
            <person name="Pippel M."/>
            <person name="Hughes G.M."/>
            <person name="Lavrichenko K."/>
            <person name="Devanna P."/>
            <person name="Winkler S."/>
            <person name="Jermiin L.S."/>
            <person name="Skirmuntt E.C."/>
            <person name="Katzourakis A."/>
            <person name="Burkitt-Gray L."/>
            <person name="Ray D.A."/>
            <person name="Sullivan K.A.M."/>
            <person name="Roscito J.G."/>
            <person name="Kirilenko B.M."/>
            <person name="Davalos L.M."/>
            <person name="Corthals A.P."/>
            <person name="Power M.L."/>
            <person name="Jones G."/>
            <person name="Ransome R.D."/>
            <person name="Dechmann D.K.N."/>
            <person name="Locatelli A.G."/>
            <person name="Puechmaille S.J."/>
            <person name="Fedrigo O."/>
            <person name="Jarvis E.D."/>
            <person name="Hiller M."/>
            <person name="Vernes S.C."/>
            <person name="Myers E.W."/>
            <person name="Teeling E.C."/>
        </authorList>
    </citation>
    <scope>NUCLEOTIDE SEQUENCE [LARGE SCALE GENOMIC DNA]</scope>
    <source>
        <strain evidence="2">MMyoMyo1</strain>
        <tissue evidence="2">Flight muscle</tissue>
    </source>
</reference>
<dbReference type="EMBL" id="JABWUV010000005">
    <property type="protein sequence ID" value="KAF6355105.1"/>
    <property type="molecule type" value="Genomic_DNA"/>
</dbReference>
<feature type="compositionally biased region" description="Low complexity" evidence="1">
    <location>
        <begin position="103"/>
        <end position="112"/>
    </location>
</feature>
<feature type="region of interest" description="Disordered" evidence="1">
    <location>
        <begin position="1"/>
        <end position="23"/>
    </location>
</feature>
<name>A0A7J7XZV7_MYOMY</name>
<proteinExistence type="predicted"/>
<sequence>MCRVHREPPSGPGLLTRPEGHTRDIGAGRGLLRFSPVSTVAPWAPPCLTPISVTDPEPKVTAELLPRSLRSPGGERRQLGPAFLSHTDHPSTLSTSTARPAGCCHPPSSPSCGSLVTRSGAGGGENVGLTEWVAAAPGAWLLVARDTLERHVSREAACAPRPTAHGPRLSAQHGSRLMAHGP</sequence>
<gene>
    <name evidence="2" type="ORF">mMyoMyo1_011306</name>
</gene>
<dbReference type="AlphaFoldDB" id="A0A7J7XZV7"/>
<feature type="region of interest" description="Disordered" evidence="1">
    <location>
        <begin position="68"/>
        <end position="117"/>
    </location>
</feature>
<accession>A0A7J7XZV7</accession>
<organism evidence="2 3">
    <name type="scientific">Myotis myotis</name>
    <name type="common">Greater mouse-eared bat</name>
    <name type="synonym">Vespertilio myotis</name>
    <dbReference type="NCBI Taxonomy" id="51298"/>
    <lineage>
        <taxon>Eukaryota</taxon>
        <taxon>Metazoa</taxon>
        <taxon>Chordata</taxon>
        <taxon>Craniata</taxon>
        <taxon>Vertebrata</taxon>
        <taxon>Euteleostomi</taxon>
        <taxon>Mammalia</taxon>
        <taxon>Eutheria</taxon>
        <taxon>Laurasiatheria</taxon>
        <taxon>Chiroptera</taxon>
        <taxon>Yangochiroptera</taxon>
        <taxon>Vespertilionidae</taxon>
        <taxon>Myotis</taxon>
    </lineage>
</organism>
<feature type="region of interest" description="Disordered" evidence="1">
    <location>
        <begin position="157"/>
        <end position="182"/>
    </location>
</feature>
<evidence type="ECO:0000313" key="2">
    <source>
        <dbReference type="EMBL" id="KAF6355105.1"/>
    </source>
</evidence>
<protein>
    <submittedName>
        <fullName evidence="2">Uncharacterized protein</fullName>
    </submittedName>
</protein>